<dbReference type="SUPFAM" id="SSF52200">
    <property type="entry name" value="Toll/Interleukin receptor TIR domain"/>
    <property type="match status" value="1"/>
</dbReference>
<dbReference type="PRINTS" id="PR01537">
    <property type="entry name" value="INTRLKN1R1F"/>
</dbReference>
<feature type="compositionally biased region" description="Basic and acidic residues" evidence="14">
    <location>
        <begin position="633"/>
        <end position="644"/>
    </location>
</feature>
<evidence type="ECO:0000256" key="10">
    <source>
        <dbReference type="ARBA" id="ARBA00023136"/>
    </source>
</evidence>
<dbReference type="Pfam" id="PF00560">
    <property type="entry name" value="LRR_1"/>
    <property type="match status" value="1"/>
</dbReference>
<evidence type="ECO:0000313" key="17">
    <source>
        <dbReference type="Proteomes" id="UP000001554"/>
    </source>
</evidence>
<keyword evidence="3" id="KW-0399">Innate immunity</keyword>
<dbReference type="PANTHER" id="PTHR24365">
    <property type="entry name" value="TOLL-LIKE RECEPTOR"/>
    <property type="match status" value="1"/>
</dbReference>
<keyword evidence="12" id="KW-0325">Glycoprotein</keyword>
<evidence type="ECO:0000313" key="18">
    <source>
        <dbReference type="RefSeq" id="XP_035659312.1"/>
    </source>
</evidence>
<feature type="region of interest" description="Disordered" evidence="14">
    <location>
        <begin position="1"/>
        <end position="21"/>
    </location>
</feature>
<dbReference type="InterPro" id="IPR035897">
    <property type="entry name" value="Toll_tir_struct_dom_sf"/>
</dbReference>
<evidence type="ECO:0000256" key="11">
    <source>
        <dbReference type="ARBA" id="ARBA00023170"/>
    </source>
</evidence>
<dbReference type="RefSeq" id="XP_035659312.1">
    <property type="nucleotide sequence ID" value="XM_035803419.1"/>
</dbReference>
<evidence type="ECO:0000256" key="14">
    <source>
        <dbReference type="SAM" id="MobiDB-lite"/>
    </source>
</evidence>
<reference evidence="18" key="2">
    <citation type="submission" date="2025-08" db="UniProtKB">
        <authorList>
            <consortium name="RefSeq"/>
        </authorList>
    </citation>
    <scope>IDENTIFICATION</scope>
    <source>
        <strain evidence="18">S238N-H82</strain>
        <tissue evidence="18">Testes</tissue>
    </source>
</reference>
<proteinExistence type="inferred from homology"/>
<evidence type="ECO:0000256" key="3">
    <source>
        <dbReference type="ARBA" id="ARBA00022588"/>
    </source>
</evidence>
<keyword evidence="8" id="KW-0391">Immunity</keyword>
<reference evidence="17" key="1">
    <citation type="journal article" date="2020" name="Nat. Ecol. Evol.">
        <title>Deeply conserved synteny resolves early events in vertebrate evolution.</title>
        <authorList>
            <person name="Simakov O."/>
            <person name="Marletaz F."/>
            <person name="Yue J.X."/>
            <person name="O'Connell B."/>
            <person name="Jenkins J."/>
            <person name="Brandt A."/>
            <person name="Calef R."/>
            <person name="Tung C.H."/>
            <person name="Huang T.K."/>
            <person name="Schmutz J."/>
            <person name="Satoh N."/>
            <person name="Yu J.K."/>
            <person name="Putnam N.H."/>
            <person name="Green R.E."/>
            <person name="Rokhsar D.S."/>
        </authorList>
    </citation>
    <scope>NUCLEOTIDE SEQUENCE [LARGE SCALE GENOMIC DNA]</scope>
    <source>
        <strain evidence="17">S238N-H82</strain>
    </source>
</reference>
<keyword evidence="4" id="KW-0433">Leucine-rich repeat</keyword>
<evidence type="ECO:0000256" key="15">
    <source>
        <dbReference type="SAM" id="Phobius"/>
    </source>
</evidence>
<dbReference type="InterPro" id="IPR003591">
    <property type="entry name" value="Leu-rich_rpt_typical-subtyp"/>
</dbReference>
<dbReference type="GeneID" id="118404350"/>
<evidence type="ECO:0000256" key="6">
    <source>
        <dbReference type="ARBA" id="ARBA00022729"/>
    </source>
</evidence>
<dbReference type="InterPro" id="IPR001611">
    <property type="entry name" value="Leu-rich_rpt"/>
</dbReference>
<comment type="subcellular location">
    <subcellularLocation>
        <location evidence="1">Membrane</location>
        <topology evidence="1">Single-pass type I membrane protein</topology>
    </subcellularLocation>
</comment>
<dbReference type="Gene3D" id="3.40.50.10140">
    <property type="entry name" value="Toll/interleukin-1 receptor homology (TIR) domain"/>
    <property type="match status" value="1"/>
</dbReference>
<dbReference type="Proteomes" id="UP000001554">
    <property type="component" value="Chromosome 17"/>
</dbReference>
<dbReference type="OMA" id="MPGYANV"/>
<evidence type="ECO:0000256" key="1">
    <source>
        <dbReference type="ARBA" id="ARBA00004479"/>
    </source>
</evidence>
<dbReference type="PROSITE" id="PS51450">
    <property type="entry name" value="LRR"/>
    <property type="match status" value="4"/>
</dbReference>
<dbReference type="AlphaFoldDB" id="A0A9J7HL90"/>
<evidence type="ECO:0000256" key="7">
    <source>
        <dbReference type="ARBA" id="ARBA00022737"/>
    </source>
</evidence>
<dbReference type="SMART" id="SM00369">
    <property type="entry name" value="LRR_TYP"/>
    <property type="match status" value="7"/>
</dbReference>
<keyword evidence="10 15" id="KW-0472">Membrane</keyword>
<evidence type="ECO:0000256" key="13">
    <source>
        <dbReference type="ARBA" id="ARBA00023198"/>
    </source>
</evidence>
<name>A0A9J7HL90_BRAFL</name>
<dbReference type="OrthoDB" id="1421090at2759"/>
<dbReference type="SMART" id="SM00082">
    <property type="entry name" value="LRRCT"/>
    <property type="match status" value="2"/>
</dbReference>
<organism evidence="17 18">
    <name type="scientific">Branchiostoma floridae</name>
    <name type="common">Florida lancelet</name>
    <name type="synonym">Amphioxus</name>
    <dbReference type="NCBI Taxonomy" id="7739"/>
    <lineage>
        <taxon>Eukaryota</taxon>
        <taxon>Metazoa</taxon>
        <taxon>Chordata</taxon>
        <taxon>Cephalochordata</taxon>
        <taxon>Leptocardii</taxon>
        <taxon>Amphioxiformes</taxon>
        <taxon>Branchiostomatidae</taxon>
        <taxon>Branchiostoma</taxon>
    </lineage>
</organism>
<evidence type="ECO:0000256" key="8">
    <source>
        <dbReference type="ARBA" id="ARBA00022859"/>
    </source>
</evidence>
<dbReference type="InterPro" id="IPR032675">
    <property type="entry name" value="LRR_dom_sf"/>
</dbReference>
<dbReference type="SMART" id="SM00255">
    <property type="entry name" value="TIR"/>
    <property type="match status" value="1"/>
</dbReference>
<dbReference type="GO" id="GO:0005886">
    <property type="term" value="C:plasma membrane"/>
    <property type="evidence" value="ECO:0000318"/>
    <property type="project" value="GO_Central"/>
</dbReference>
<dbReference type="GO" id="GO:0038023">
    <property type="term" value="F:signaling receptor activity"/>
    <property type="evidence" value="ECO:0000318"/>
    <property type="project" value="GO_Central"/>
</dbReference>
<dbReference type="InterPro" id="IPR000157">
    <property type="entry name" value="TIR_dom"/>
</dbReference>
<dbReference type="InterPro" id="IPR000483">
    <property type="entry name" value="Cys-rich_flank_reg_C"/>
</dbReference>
<dbReference type="GO" id="GO:0045087">
    <property type="term" value="P:innate immune response"/>
    <property type="evidence" value="ECO:0007669"/>
    <property type="project" value="UniProtKB-KW"/>
</dbReference>
<sequence length="644" mass="74094">MASKSVLGAGKKGHREPATEASRNDELVGCISAIEEDAFEGLQSLLSLDLSYNNLSSIGTSLLNNLPALRSLDFQGNYLESPSEKLFLGVSRLQYLDLRSNRFTDIPKDAFSLLYDKTGRHHRVTLRISHNPIQCDCMIYELARNIEIAKRGVLYATTDSQISQVTDFRNLTCQNPENLRGIKLVDLSPSQTWCQKWDCPATCDCMVQGELNSTTSPWNELVNCKGRNLSVVPDGIPKTATIIHFEQNNIGRIQQTAFMEDSLSKVLYLSNNNITNIESKAFSRIPLLEILYLDGNNIDEITGDEFEYLANLRELYLNRSGVRTVKRDAFSHLPLLKVLNLENNLLKALPNDLFFVVTTLQHLSLSGNSFRCDCGILWLKYWMRNKESILNNENITCTHEQQHTQENIRTLSSDNLGCDVANAERKSRITISLSIVLVLLSLLLVFGLVLYKRKKDLQVFLYARYGWRFREEQEDMDKPYDAFLSYSHHDLDFILQHILPGLENREPPFRVCLHHRDFIPGVPIAENILTAVEESRRTIVVVSRNFLDSDWCQLEFQAAHAQVLRDRTNRLIMILLEDIPEEDAPPDIRHYIKTKTYLKWGDERFWERLVYAMPRPREPEELVQNMEQEPPEMLERPEIQEDAV</sequence>
<evidence type="ECO:0000256" key="5">
    <source>
        <dbReference type="ARBA" id="ARBA00022692"/>
    </source>
</evidence>
<gene>
    <name evidence="18" type="primary">LOC118404350</name>
</gene>
<dbReference type="KEGG" id="bfo:118404350"/>
<evidence type="ECO:0000256" key="2">
    <source>
        <dbReference type="ARBA" id="ARBA00009634"/>
    </source>
</evidence>
<evidence type="ECO:0000256" key="4">
    <source>
        <dbReference type="ARBA" id="ARBA00022614"/>
    </source>
</evidence>
<accession>A0A9J7HL90</accession>
<dbReference type="PANTHER" id="PTHR24365:SF541">
    <property type="entry name" value="PROTEIN TOLL-RELATED"/>
    <property type="match status" value="1"/>
</dbReference>
<keyword evidence="17" id="KW-1185">Reference proteome</keyword>
<keyword evidence="7" id="KW-0677">Repeat</keyword>
<dbReference type="FunFam" id="3.40.50.10140:FF:000026">
    <property type="entry name" value="Toll-like receptor 2"/>
    <property type="match status" value="1"/>
</dbReference>
<keyword evidence="9 15" id="KW-1133">Transmembrane helix</keyword>
<evidence type="ECO:0000256" key="9">
    <source>
        <dbReference type="ARBA" id="ARBA00022989"/>
    </source>
</evidence>
<comment type="similarity">
    <text evidence="2">Belongs to the Toll-like receptor family.</text>
</comment>
<keyword evidence="13" id="KW-0395">Inflammatory response</keyword>
<keyword evidence="5 15" id="KW-0812">Transmembrane</keyword>
<feature type="domain" description="TIR" evidence="16">
    <location>
        <begin position="478"/>
        <end position="613"/>
    </location>
</feature>
<dbReference type="Pfam" id="PF01582">
    <property type="entry name" value="TIR"/>
    <property type="match status" value="1"/>
</dbReference>
<keyword evidence="6" id="KW-0732">Signal</keyword>
<dbReference type="SUPFAM" id="SSF52047">
    <property type="entry name" value="RNI-like"/>
    <property type="match status" value="1"/>
</dbReference>
<evidence type="ECO:0000259" key="16">
    <source>
        <dbReference type="PROSITE" id="PS50104"/>
    </source>
</evidence>
<feature type="region of interest" description="Disordered" evidence="14">
    <location>
        <begin position="619"/>
        <end position="644"/>
    </location>
</feature>
<evidence type="ECO:0000256" key="12">
    <source>
        <dbReference type="ARBA" id="ARBA00023180"/>
    </source>
</evidence>
<dbReference type="Pfam" id="PF13855">
    <property type="entry name" value="LRR_8"/>
    <property type="match status" value="3"/>
</dbReference>
<dbReference type="Gene3D" id="3.80.10.10">
    <property type="entry name" value="Ribonuclease Inhibitor"/>
    <property type="match status" value="3"/>
</dbReference>
<dbReference type="GO" id="GO:0007165">
    <property type="term" value="P:signal transduction"/>
    <property type="evidence" value="ECO:0000318"/>
    <property type="project" value="GO_Central"/>
</dbReference>
<dbReference type="PROSITE" id="PS50104">
    <property type="entry name" value="TIR"/>
    <property type="match status" value="1"/>
</dbReference>
<keyword evidence="11" id="KW-0675">Receptor</keyword>
<feature type="transmembrane region" description="Helical" evidence="15">
    <location>
        <begin position="431"/>
        <end position="451"/>
    </location>
</feature>
<protein>
    <submittedName>
        <fullName evidence="18">Toll-like receptor Tollo</fullName>
    </submittedName>
</protein>